<dbReference type="InterPro" id="IPR043129">
    <property type="entry name" value="ATPase_NBD"/>
</dbReference>
<sequence>MANGPRNINMLSIINKMLKPKLDKRISIKTIYDDSECCVIGECKSSIGRLRDCKNAIYVGGGTGIADGIILNNKIVDIKVHREIKRSWDLIMSSGESVEQCLSLGGMLSQWNKEKEKSIKAIISLFEHARLGDNFANNIIEKAAKAFAFLIERRIEFFQSHNAKPEKIVIGQRLGNIVSEKNNPLSKLIFQNNYNVSVEISTDRRTAALGAAYKAHEKQN</sequence>
<proteinExistence type="predicted"/>
<organism evidence="1">
    <name type="scientific">marine metagenome</name>
    <dbReference type="NCBI Taxonomy" id="408172"/>
    <lineage>
        <taxon>unclassified sequences</taxon>
        <taxon>metagenomes</taxon>
        <taxon>ecological metagenomes</taxon>
    </lineage>
</organism>
<dbReference type="PANTHER" id="PTHR18964:SF149">
    <property type="entry name" value="BIFUNCTIONAL UDP-N-ACETYLGLUCOSAMINE 2-EPIMERASE_N-ACETYLMANNOSAMINE KINASE"/>
    <property type="match status" value="1"/>
</dbReference>
<dbReference type="Gene3D" id="3.30.420.40">
    <property type="match status" value="1"/>
</dbReference>
<dbReference type="SUPFAM" id="SSF53067">
    <property type="entry name" value="Actin-like ATPase domain"/>
    <property type="match status" value="1"/>
</dbReference>
<dbReference type="AlphaFoldDB" id="A0A381S625"/>
<gene>
    <name evidence="1" type="ORF">METZ01_LOCUS50541</name>
</gene>
<dbReference type="InterPro" id="IPR000600">
    <property type="entry name" value="ROK"/>
</dbReference>
<dbReference type="PANTHER" id="PTHR18964">
    <property type="entry name" value="ROK (REPRESSOR, ORF, KINASE) FAMILY"/>
    <property type="match status" value="1"/>
</dbReference>
<evidence type="ECO:0008006" key="2">
    <source>
        <dbReference type="Google" id="ProtNLM"/>
    </source>
</evidence>
<name>A0A381S625_9ZZZZ</name>
<protein>
    <recommendedName>
        <fullName evidence="2">ATPase BadF/BadG/BcrA/BcrD type domain-containing protein</fullName>
    </recommendedName>
</protein>
<dbReference type="EMBL" id="UINC01002532">
    <property type="protein sequence ID" value="SUZ97687.1"/>
    <property type="molecule type" value="Genomic_DNA"/>
</dbReference>
<accession>A0A381S625</accession>
<evidence type="ECO:0000313" key="1">
    <source>
        <dbReference type="EMBL" id="SUZ97687.1"/>
    </source>
</evidence>
<reference evidence="1" key="1">
    <citation type="submission" date="2018-05" db="EMBL/GenBank/DDBJ databases">
        <authorList>
            <person name="Lanie J.A."/>
            <person name="Ng W.-L."/>
            <person name="Kazmierczak K.M."/>
            <person name="Andrzejewski T.M."/>
            <person name="Davidsen T.M."/>
            <person name="Wayne K.J."/>
            <person name="Tettelin H."/>
            <person name="Glass J.I."/>
            <person name="Rusch D."/>
            <person name="Podicherti R."/>
            <person name="Tsui H.-C.T."/>
            <person name="Winkler M.E."/>
        </authorList>
    </citation>
    <scope>NUCLEOTIDE SEQUENCE</scope>
</reference>